<comment type="caution">
    <text evidence="3">The sequence shown here is derived from an EMBL/GenBank/DDBJ whole genome shotgun (WGS) entry which is preliminary data.</text>
</comment>
<keyword evidence="2" id="KW-0472">Membrane</keyword>
<keyword evidence="2" id="KW-0812">Transmembrane</keyword>
<dbReference type="Proteomes" id="UP000677082">
    <property type="component" value="Unassembled WGS sequence"/>
</dbReference>
<gene>
    <name evidence="3" type="ORF">Ato02nite_033890</name>
</gene>
<sequence length="138" mass="14685">MGVAVRIAQVPEFLGVTLGVLPLLAYAYGKGDRQRLLRGQPERAEAVPEIFRVGVPPIQKERVAGPGCLQTEGGTLPRGRSFGTRRLTPVARGPGRCHSPSAPPLRAGPAQPRKPDPPAGTSLPYRKGFDSRDLASKS</sequence>
<evidence type="ECO:0000313" key="4">
    <source>
        <dbReference type="Proteomes" id="UP000677082"/>
    </source>
</evidence>
<keyword evidence="4" id="KW-1185">Reference proteome</keyword>
<organism evidence="3 4">
    <name type="scientific">Paractinoplanes toevensis</name>
    <dbReference type="NCBI Taxonomy" id="571911"/>
    <lineage>
        <taxon>Bacteria</taxon>
        <taxon>Bacillati</taxon>
        <taxon>Actinomycetota</taxon>
        <taxon>Actinomycetes</taxon>
        <taxon>Micromonosporales</taxon>
        <taxon>Micromonosporaceae</taxon>
        <taxon>Paractinoplanes</taxon>
    </lineage>
</organism>
<feature type="transmembrane region" description="Helical" evidence="2">
    <location>
        <begin position="12"/>
        <end position="29"/>
    </location>
</feature>
<feature type="region of interest" description="Disordered" evidence="1">
    <location>
        <begin position="64"/>
        <end position="138"/>
    </location>
</feature>
<protein>
    <submittedName>
        <fullName evidence="3">Uncharacterized protein</fullName>
    </submittedName>
</protein>
<reference evidence="3 4" key="1">
    <citation type="submission" date="2021-03" db="EMBL/GenBank/DDBJ databases">
        <title>Whole genome shotgun sequence of Actinoplanes toevensis NBRC 105298.</title>
        <authorList>
            <person name="Komaki H."/>
            <person name="Tamura T."/>
        </authorList>
    </citation>
    <scope>NUCLEOTIDE SEQUENCE [LARGE SCALE GENOMIC DNA]</scope>
    <source>
        <strain evidence="3 4">NBRC 105298</strain>
    </source>
</reference>
<evidence type="ECO:0000256" key="2">
    <source>
        <dbReference type="SAM" id="Phobius"/>
    </source>
</evidence>
<evidence type="ECO:0000313" key="3">
    <source>
        <dbReference type="EMBL" id="GIM91596.1"/>
    </source>
</evidence>
<feature type="compositionally biased region" description="Basic and acidic residues" evidence="1">
    <location>
        <begin position="127"/>
        <end position="138"/>
    </location>
</feature>
<proteinExistence type="predicted"/>
<name>A0A919W822_9ACTN</name>
<accession>A0A919W822</accession>
<dbReference type="AlphaFoldDB" id="A0A919W822"/>
<evidence type="ECO:0000256" key="1">
    <source>
        <dbReference type="SAM" id="MobiDB-lite"/>
    </source>
</evidence>
<keyword evidence="2" id="KW-1133">Transmembrane helix</keyword>
<dbReference type="EMBL" id="BOQN01000049">
    <property type="protein sequence ID" value="GIM91596.1"/>
    <property type="molecule type" value="Genomic_DNA"/>
</dbReference>